<dbReference type="GO" id="GO:0004065">
    <property type="term" value="F:arylsulfatase activity"/>
    <property type="evidence" value="ECO:0007669"/>
    <property type="project" value="UniProtKB-EC"/>
</dbReference>
<comment type="similarity">
    <text evidence="1">Belongs to the sulfatase family.</text>
</comment>
<dbReference type="InterPro" id="IPR024607">
    <property type="entry name" value="Sulfatase_CS"/>
</dbReference>
<dbReference type="PROSITE" id="PS00523">
    <property type="entry name" value="SULFATASE_1"/>
    <property type="match status" value="1"/>
</dbReference>
<evidence type="ECO:0000313" key="8">
    <source>
        <dbReference type="Proteomes" id="UP000318538"/>
    </source>
</evidence>
<feature type="signal peptide" evidence="5">
    <location>
        <begin position="1"/>
        <end position="26"/>
    </location>
</feature>
<dbReference type="InterPro" id="IPR000917">
    <property type="entry name" value="Sulfatase_N"/>
</dbReference>
<evidence type="ECO:0000256" key="1">
    <source>
        <dbReference type="ARBA" id="ARBA00008779"/>
    </source>
</evidence>
<dbReference type="RefSeq" id="WP_145169977.1">
    <property type="nucleotide sequence ID" value="NZ_CP036525.1"/>
</dbReference>
<keyword evidence="8" id="KW-1185">Reference proteome</keyword>
<dbReference type="PANTHER" id="PTHR42693:SF53">
    <property type="entry name" value="ENDO-4-O-SULFATASE"/>
    <property type="match status" value="1"/>
</dbReference>
<keyword evidence="3 7" id="KW-0378">Hydrolase</keyword>
<gene>
    <name evidence="7" type="primary">atsA_23</name>
    <name evidence="7" type="ORF">K227x_27720</name>
</gene>
<dbReference type="SUPFAM" id="SSF53649">
    <property type="entry name" value="Alkaline phosphatase-like"/>
    <property type="match status" value="1"/>
</dbReference>
<evidence type="ECO:0000256" key="5">
    <source>
        <dbReference type="SAM" id="SignalP"/>
    </source>
</evidence>
<protein>
    <submittedName>
        <fullName evidence="7">Arylsulfatase</fullName>
        <ecNumber evidence="7">3.1.6.1</ecNumber>
    </submittedName>
</protein>
<dbReference type="PROSITE" id="PS00149">
    <property type="entry name" value="SULFATASE_2"/>
    <property type="match status" value="1"/>
</dbReference>
<keyword evidence="2" id="KW-0479">Metal-binding</keyword>
<proteinExistence type="inferred from homology"/>
<dbReference type="Gene3D" id="3.40.720.10">
    <property type="entry name" value="Alkaline Phosphatase, subunit A"/>
    <property type="match status" value="1"/>
</dbReference>
<evidence type="ECO:0000313" key="7">
    <source>
        <dbReference type="EMBL" id="QDT04381.1"/>
    </source>
</evidence>
<feature type="domain" description="Sulfatase N-terminal" evidence="6">
    <location>
        <begin position="30"/>
        <end position="338"/>
    </location>
</feature>
<dbReference type="KEGG" id="rlc:K227x_27720"/>
<dbReference type="Proteomes" id="UP000318538">
    <property type="component" value="Chromosome"/>
</dbReference>
<dbReference type="OrthoDB" id="9783154at2"/>
<dbReference type="Gene3D" id="3.30.1120.10">
    <property type="match status" value="1"/>
</dbReference>
<dbReference type="GO" id="GO:0046872">
    <property type="term" value="F:metal ion binding"/>
    <property type="evidence" value="ECO:0007669"/>
    <property type="project" value="UniProtKB-KW"/>
</dbReference>
<feature type="chain" id="PRO_5022030959" evidence="5">
    <location>
        <begin position="27"/>
        <end position="461"/>
    </location>
</feature>
<evidence type="ECO:0000256" key="3">
    <source>
        <dbReference type="ARBA" id="ARBA00022801"/>
    </source>
</evidence>
<reference evidence="7 8" key="1">
    <citation type="submission" date="2019-02" db="EMBL/GenBank/DDBJ databases">
        <title>Deep-cultivation of Planctomycetes and their phenomic and genomic characterization uncovers novel biology.</title>
        <authorList>
            <person name="Wiegand S."/>
            <person name="Jogler M."/>
            <person name="Boedeker C."/>
            <person name="Pinto D."/>
            <person name="Vollmers J."/>
            <person name="Rivas-Marin E."/>
            <person name="Kohn T."/>
            <person name="Peeters S.H."/>
            <person name="Heuer A."/>
            <person name="Rast P."/>
            <person name="Oberbeckmann S."/>
            <person name="Bunk B."/>
            <person name="Jeske O."/>
            <person name="Meyerdierks A."/>
            <person name="Storesund J.E."/>
            <person name="Kallscheuer N."/>
            <person name="Luecker S."/>
            <person name="Lage O.M."/>
            <person name="Pohl T."/>
            <person name="Merkel B.J."/>
            <person name="Hornburger P."/>
            <person name="Mueller R.-W."/>
            <person name="Bruemmer F."/>
            <person name="Labrenz M."/>
            <person name="Spormann A.M."/>
            <person name="Op den Camp H."/>
            <person name="Overmann J."/>
            <person name="Amann R."/>
            <person name="Jetten M.S.M."/>
            <person name="Mascher T."/>
            <person name="Medema M.H."/>
            <person name="Devos D.P."/>
            <person name="Kaster A.-K."/>
            <person name="Ovreas L."/>
            <person name="Rohde M."/>
            <person name="Galperin M.Y."/>
            <person name="Jogler C."/>
        </authorList>
    </citation>
    <scope>NUCLEOTIDE SEQUENCE [LARGE SCALE GENOMIC DNA]</scope>
    <source>
        <strain evidence="7 8">K22_7</strain>
    </source>
</reference>
<evidence type="ECO:0000256" key="4">
    <source>
        <dbReference type="ARBA" id="ARBA00022837"/>
    </source>
</evidence>
<keyword evidence="4" id="KW-0106">Calcium</keyword>
<dbReference type="EMBL" id="CP036525">
    <property type="protein sequence ID" value="QDT04381.1"/>
    <property type="molecule type" value="Genomic_DNA"/>
</dbReference>
<dbReference type="PANTHER" id="PTHR42693">
    <property type="entry name" value="ARYLSULFATASE FAMILY MEMBER"/>
    <property type="match status" value="1"/>
</dbReference>
<dbReference type="EC" id="3.1.6.1" evidence="7"/>
<evidence type="ECO:0000256" key="2">
    <source>
        <dbReference type="ARBA" id="ARBA00022723"/>
    </source>
</evidence>
<sequence precursor="true">MNRVSFSASLVGLILLAVLPLRDCHAADQPNVLLILADDLGYQDLGFQGSPDIQSPHLDRMAGKSIRFTDAHVTASVCSPSRAGLLTGRYQQRFGHEANSPPHPQGMDRSEATMADRMKSLGYRTAAIGKWHLGATDDQYPTRRGFDTFYGLREGGRGYLYDQVRYDKPGNHRAIERDGKPVKFAGYLTDVLGQQAIDFIDLPSSDPFFVYLSFTAPHGPLQATEEDLQRFQHIADKRRRTYAAMVWAMDRAIGKVMDHLQQIDQLDNTIVWFLSDNGGATNNASSNVPLAGHKGIKFEGGIRVPFLMHWSGRFQAGRTEDRMVSSMDILPTSFAAAGGDPKVMSDGNRPVDGVNLLPFLSGRDDGVPHRKLYWHKLWFSAMRDGPWKLIYVQDYGYALYNVADDVSETSNLAARMPERTEAMVADMNRWKQDMAQPLWSEGTRWFKEHSKNHIRIIEGGR</sequence>
<organism evidence="7 8">
    <name type="scientific">Rubripirellula lacrimiformis</name>
    <dbReference type="NCBI Taxonomy" id="1930273"/>
    <lineage>
        <taxon>Bacteria</taxon>
        <taxon>Pseudomonadati</taxon>
        <taxon>Planctomycetota</taxon>
        <taxon>Planctomycetia</taxon>
        <taxon>Pirellulales</taxon>
        <taxon>Pirellulaceae</taxon>
        <taxon>Rubripirellula</taxon>
    </lineage>
</organism>
<dbReference type="AlphaFoldDB" id="A0A517NB71"/>
<evidence type="ECO:0000259" key="6">
    <source>
        <dbReference type="Pfam" id="PF00884"/>
    </source>
</evidence>
<keyword evidence="5" id="KW-0732">Signal</keyword>
<name>A0A517NB71_9BACT</name>
<dbReference type="InterPro" id="IPR050738">
    <property type="entry name" value="Sulfatase"/>
</dbReference>
<accession>A0A517NB71</accession>
<dbReference type="Pfam" id="PF00884">
    <property type="entry name" value="Sulfatase"/>
    <property type="match status" value="1"/>
</dbReference>
<dbReference type="InterPro" id="IPR017850">
    <property type="entry name" value="Alkaline_phosphatase_core_sf"/>
</dbReference>